<feature type="domain" description="DUF5824" evidence="1">
    <location>
        <begin position="25"/>
        <end position="87"/>
    </location>
</feature>
<name>A0A6C0ES02_9ZZZZ</name>
<dbReference type="InterPro" id="IPR043862">
    <property type="entry name" value="DUF5824"/>
</dbReference>
<sequence>MKARTHRLRFFRKHRLAVHGYSIAELSKISHVPRAILQEVYNRGIGAYKTNPTSVRMRGTFKKGVNAPYSRKLSKEQWAMARVYSFLDGNPKHDTDLREKLHQSK</sequence>
<organism evidence="2">
    <name type="scientific">viral metagenome</name>
    <dbReference type="NCBI Taxonomy" id="1070528"/>
    <lineage>
        <taxon>unclassified sequences</taxon>
        <taxon>metagenomes</taxon>
        <taxon>organismal metagenomes</taxon>
    </lineage>
</organism>
<dbReference type="AlphaFoldDB" id="A0A6C0ES02"/>
<proteinExistence type="predicted"/>
<dbReference type="Pfam" id="PF19141">
    <property type="entry name" value="DUF5824"/>
    <property type="match status" value="1"/>
</dbReference>
<reference evidence="2" key="1">
    <citation type="journal article" date="2020" name="Nature">
        <title>Giant virus diversity and host interactions through global metagenomics.</title>
        <authorList>
            <person name="Schulz F."/>
            <person name="Roux S."/>
            <person name="Paez-Espino D."/>
            <person name="Jungbluth S."/>
            <person name="Walsh D.A."/>
            <person name="Denef V.J."/>
            <person name="McMahon K.D."/>
            <person name="Konstantinidis K.T."/>
            <person name="Eloe-Fadrosh E.A."/>
            <person name="Kyrpides N.C."/>
            <person name="Woyke T."/>
        </authorList>
    </citation>
    <scope>NUCLEOTIDE SEQUENCE</scope>
    <source>
        <strain evidence="2">GVMAG-M-3300009068-25</strain>
    </source>
</reference>
<accession>A0A6C0ES02</accession>
<evidence type="ECO:0000313" key="2">
    <source>
        <dbReference type="EMBL" id="QHT30075.1"/>
    </source>
</evidence>
<protein>
    <recommendedName>
        <fullName evidence="1">DUF5824 domain-containing protein</fullName>
    </recommendedName>
</protein>
<evidence type="ECO:0000259" key="1">
    <source>
        <dbReference type="Pfam" id="PF19141"/>
    </source>
</evidence>
<dbReference type="EMBL" id="MN738889">
    <property type="protein sequence ID" value="QHT30075.1"/>
    <property type="molecule type" value="Genomic_DNA"/>
</dbReference>